<dbReference type="PANTHER" id="PTHR42811">
    <property type="entry name" value="SERINE ACETYLTRANSFERASE"/>
    <property type="match status" value="1"/>
</dbReference>
<organism evidence="4 5">
    <name type="scientific">Zobellella endophytica</name>
    <dbReference type="NCBI Taxonomy" id="2116700"/>
    <lineage>
        <taxon>Bacteria</taxon>
        <taxon>Pseudomonadati</taxon>
        <taxon>Pseudomonadota</taxon>
        <taxon>Gammaproteobacteria</taxon>
        <taxon>Aeromonadales</taxon>
        <taxon>Aeromonadaceae</taxon>
        <taxon>Zobellella</taxon>
    </lineage>
</organism>
<evidence type="ECO:0000256" key="1">
    <source>
        <dbReference type="ARBA" id="ARBA00007274"/>
    </source>
</evidence>
<dbReference type="GO" id="GO:0005737">
    <property type="term" value="C:cytoplasm"/>
    <property type="evidence" value="ECO:0007669"/>
    <property type="project" value="InterPro"/>
</dbReference>
<dbReference type="Gene3D" id="2.160.10.10">
    <property type="entry name" value="Hexapeptide repeat proteins"/>
    <property type="match status" value="1"/>
</dbReference>
<evidence type="ECO:0000256" key="3">
    <source>
        <dbReference type="ARBA" id="ARBA00023315"/>
    </source>
</evidence>
<dbReference type="Proteomes" id="UP000240243">
    <property type="component" value="Unassembled WGS sequence"/>
</dbReference>
<sequence>MRKFASRGRFLRKLFQRRIYYVYGCDISQSANIHESVSFVHPLGIVIGSKATIEEGCYIYQHVTIGSDFMDGNAMPKIKRNTMVGAGAKIIGGITVGENCLVGANAVVTKNIPDNSVVFGCNQIKRRQQENSNR</sequence>
<dbReference type="EMBL" id="PXYG01000004">
    <property type="protein sequence ID" value="PSJ45300.1"/>
    <property type="molecule type" value="Genomic_DNA"/>
</dbReference>
<keyword evidence="3" id="KW-0012">Acyltransferase</keyword>
<dbReference type="InterPro" id="IPR011004">
    <property type="entry name" value="Trimer_LpxA-like_sf"/>
</dbReference>
<evidence type="ECO:0000313" key="5">
    <source>
        <dbReference type="Proteomes" id="UP000240243"/>
    </source>
</evidence>
<dbReference type="OrthoDB" id="5767762at2"/>
<gene>
    <name evidence="4" type="ORF">C7H85_11645</name>
</gene>
<dbReference type="Pfam" id="PF00132">
    <property type="entry name" value="Hexapep"/>
    <property type="match status" value="1"/>
</dbReference>
<dbReference type="PIRSF" id="PIRSF000441">
    <property type="entry name" value="CysE"/>
    <property type="match status" value="1"/>
</dbReference>
<dbReference type="InterPro" id="IPR005881">
    <property type="entry name" value="Ser_O-AcTrfase"/>
</dbReference>
<keyword evidence="5" id="KW-1185">Reference proteome</keyword>
<dbReference type="CDD" id="cd03354">
    <property type="entry name" value="LbH_SAT"/>
    <property type="match status" value="1"/>
</dbReference>
<dbReference type="InterPro" id="IPR045304">
    <property type="entry name" value="LbH_SAT"/>
</dbReference>
<dbReference type="AlphaFoldDB" id="A0A2P7R500"/>
<accession>A0A2P7R500</accession>
<evidence type="ECO:0000313" key="4">
    <source>
        <dbReference type="EMBL" id="PSJ45300.1"/>
    </source>
</evidence>
<proteinExistence type="inferred from homology"/>
<comment type="caution">
    <text evidence="4">The sequence shown here is derived from an EMBL/GenBank/DDBJ whole genome shotgun (WGS) entry which is preliminary data.</text>
</comment>
<comment type="similarity">
    <text evidence="1">Belongs to the transferase hexapeptide repeat family.</text>
</comment>
<dbReference type="Pfam" id="PF14602">
    <property type="entry name" value="Hexapep_2"/>
    <property type="match status" value="1"/>
</dbReference>
<dbReference type="GO" id="GO:0006535">
    <property type="term" value="P:cysteine biosynthetic process from serine"/>
    <property type="evidence" value="ECO:0007669"/>
    <property type="project" value="InterPro"/>
</dbReference>
<dbReference type="SUPFAM" id="SSF51161">
    <property type="entry name" value="Trimeric LpxA-like enzymes"/>
    <property type="match status" value="1"/>
</dbReference>
<keyword evidence="2 4" id="KW-0808">Transferase</keyword>
<name>A0A2P7R500_9GAMM</name>
<protein>
    <submittedName>
        <fullName evidence="4">Serine acetyltransferase</fullName>
    </submittedName>
</protein>
<dbReference type="GO" id="GO:0009001">
    <property type="term" value="F:serine O-acetyltransferase activity"/>
    <property type="evidence" value="ECO:0007669"/>
    <property type="project" value="InterPro"/>
</dbReference>
<evidence type="ECO:0000256" key="2">
    <source>
        <dbReference type="ARBA" id="ARBA00022679"/>
    </source>
</evidence>
<dbReference type="InterPro" id="IPR001451">
    <property type="entry name" value="Hexapep"/>
</dbReference>
<reference evidence="4 5" key="1">
    <citation type="submission" date="2018-03" db="EMBL/GenBank/DDBJ databases">
        <title>The draft genome of Zobellella sp. 59N8.</title>
        <authorList>
            <person name="Liu L."/>
            <person name="Li L."/>
            <person name="Zhang X."/>
            <person name="Liang L."/>
            <person name="Wang T."/>
        </authorList>
    </citation>
    <scope>NUCLEOTIDE SEQUENCE [LARGE SCALE GENOMIC DNA]</scope>
    <source>
        <strain evidence="4 5">59N8</strain>
    </source>
</reference>